<dbReference type="InterPro" id="IPR007719">
    <property type="entry name" value="PCS_N"/>
</dbReference>
<dbReference type="GO" id="GO:0010273">
    <property type="term" value="P:detoxification of copper ion"/>
    <property type="evidence" value="ECO:0007669"/>
    <property type="project" value="TreeGrafter"/>
</dbReference>
<dbReference type="GO" id="GO:0046938">
    <property type="term" value="P:phytochelatin biosynthetic process"/>
    <property type="evidence" value="ECO:0007669"/>
    <property type="project" value="InterPro"/>
</dbReference>
<evidence type="ECO:0000256" key="4">
    <source>
        <dbReference type="ARBA" id="ARBA00022723"/>
    </source>
</evidence>
<evidence type="ECO:0000313" key="8">
    <source>
        <dbReference type="Proteomes" id="UP001489004"/>
    </source>
</evidence>
<keyword evidence="3" id="KW-0808">Transferase</keyword>
<dbReference type="PANTHER" id="PTHR33447:SF2">
    <property type="entry name" value="GLUTATHIONE GAMMA-GLUTAMYLCYSTEINYLTRANSFERASE"/>
    <property type="match status" value="1"/>
</dbReference>
<reference evidence="7 8" key="1">
    <citation type="journal article" date="2024" name="Nat. Commun.">
        <title>Phylogenomics reveals the evolutionary origins of lichenization in chlorophyte algae.</title>
        <authorList>
            <person name="Puginier C."/>
            <person name="Libourel C."/>
            <person name="Otte J."/>
            <person name="Skaloud P."/>
            <person name="Haon M."/>
            <person name="Grisel S."/>
            <person name="Petersen M."/>
            <person name="Berrin J.G."/>
            <person name="Delaux P.M."/>
            <person name="Dal Grande F."/>
            <person name="Keller J."/>
        </authorList>
    </citation>
    <scope>NUCLEOTIDE SEQUENCE [LARGE SCALE GENOMIC DNA]</scope>
    <source>
        <strain evidence="7 8">SAG 2043</strain>
    </source>
</reference>
<dbReference type="EC" id="2.3.2.15" evidence="1"/>
<proteinExistence type="predicted"/>
<dbReference type="GO" id="GO:0098849">
    <property type="term" value="P:cellular detoxification of cadmium ion"/>
    <property type="evidence" value="ECO:0007669"/>
    <property type="project" value="TreeGrafter"/>
</dbReference>
<gene>
    <name evidence="7" type="ORF">WJX72_004545</name>
</gene>
<dbReference type="PANTHER" id="PTHR33447">
    <property type="entry name" value="GLUTATHIONE GAMMA-GLUTAMYLCYSTEINYLTRANSFERASE"/>
    <property type="match status" value="1"/>
</dbReference>
<dbReference type="FunFam" id="3.90.70.30:FF:000001">
    <property type="entry name" value="Glutathione gamma-glutamylcysteinyltransferase 1"/>
    <property type="match status" value="1"/>
</dbReference>
<feature type="region of interest" description="Disordered" evidence="5">
    <location>
        <begin position="1"/>
        <end position="28"/>
    </location>
</feature>
<dbReference type="SUPFAM" id="SSF54001">
    <property type="entry name" value="Cysteine proteinases"/>
    <property type="match status" value="1"/>
</dbReference>
<dbReference type="Pfam" id="PF05023">
    <property type="entry name" value="Phytochelatin"/>
    <property type="match status" value="1"/>
</dbReference>
<keyword evidence="2" id="KW-0104">Cadmium</keyword>
<dbReference type="PROSITE" id="PS51443">
    <property type="entry name" value="PCS"/>
    <property type="match status" value="1"/>
</dbReference>
<evidence type="ECO:0000256" key="2">
    <source>
        <dbReference type="ARBA" id="ARBA00022539"/>
    </source>
</evidence>
<dbReference type="GO" id="GO:0046872">
    <property type="term" value="F:metal ion binding"/>
    <property type="evidence" value="ECO:0007669"/>
    <property type="project" value="UniProtKB-KW"/>
</dbReference>
<evidence type="ECO:0000256" key="1">
    <source>
        <dbReference type="ARBA" id="ARBA00012468"/>
    </source>
</evidence>
<evidence type="ECO:0000256" key="3">
    <source>
        <dbReference type="ARBA" id="ARBA00022679"/>
    </source>
</evidence>
<organism evidence="7 8">
    <name type="scientific">[Myrmecia] bisecta</name>
    <dbReference type="NCBI Taxonomy" id="41462"/>
    <lineage>
        <taxon>Eukaryota</taxon>
        <taxon>Viridiplantae</taxon>
        <taxon>Chlorophyta</taxon>
        <taxon>core chlorophytes</taxon>
        <taxon>Trebouxiophyceae</taxon>
        <taxon>Trebouxiales</taxon>
        <taxon>Trebouxiaceae</taxon>
        <taxon>Myrmecia</taxon>
    </lineage>
</organism>
<keyword evidence="8" id="KW-1185">Reference proteome</keyword>
<dbReference type="InterPro" id="IPR038765">
    <property type="entry name" value="Papain-like_cys_pep_sf"/>
</dbReference>
<feature type="compositionally biased region" description="Polar residues" evidence="5">
    <location>
        <begin position="1"/>
        <end position="26"/>
    </location>
</feature>
<dbReference type="InterPro" id="IPR038156">
    <property type="entry name" value="PCS_N_sf"/>
</dbReference>
<evidence type="ECO:0000256" key="5">
    <source>
        <dbReference type="SAM" id="MobiDB-lite"/>
    </source>
</evidence>
<evidence type="ECO:0000259" key="6">
    <source>
        <dbReference type="PROSITE" id="PS51443"/>
    </source>
</evidence>
<dbReference type="Proteomes" id="UP001489004">
    <property type="component" value="Unassembled WGS sequence"/>
</dbReference>
<keyword evidence="4" id="KW-0479">Metal-binding</keyword>
<dbReference type="Gene3D" id="3.90.70.30">
    <property type="entry name" value="Phytochelatin synthase, N-terminal domain"/>
    <property type="match status" value="1"/>
</dbReference>
<sequence>MQGLSNTSGACTPTAVQQAPPGSSRTFYKRQLPSPPAIAFSSPEGKQLFAEALLGGTMEGFFKLIEQFRTQDEPAFCGLASLAMVLNTLSIDPRRTWKGPWRWFHEQMLDCCHPLDRVAENGIHLHQAACLARCNGAKVEVVPHSMVSLQQFRERVRHSCTSEMEHMIVSYSRKQFKQTGDGHFSPVGGYHEGRDLVLILDTARFKYPPHWVPLDELYTAMSLVDPTTQQPRGYILMGAQPRLDSVLFTLDIRDRASSKAREFVQTTLPHVISSASDTAGLFAAVARQAPLDKIAKFMAVRIIGCNLRNPSCGRHWGSCWT</sequence>
<dbReference type="EMBL" id="JALJOR010000004">
    <property type="protein sequence ID" value="KAK9817938.1"/>
    <property type="molecule type" value="Genomic_DNA"/>
</dbReference>
<dbReference type="AlphaFoldDB" id="A0AAW1Q6K5"/>
<name>A0AAW1Q6K5_9CHLO</name>
<accession>A0AAW1Q6K5</accession>
<comment type="caution">
    <text evidence="7">The sequence shown here is derived from an EMBL/GenBank/DDBJ whole genome shotgun (WGS) entry which is preliminary data.</text>
</comment>
<evidence type="ECO:0000313" key="7">
    <source>
        <dbReference type="EMBL" id="KAK9817938.1"/>
    </source>
</evidence>
<dbReference type="InterPro" id="IPR040409">
    <property type="entry name" value="PCS-like"/>
</dbReference>
<feature type="domain" description="Peptidase C83" evidence="6">
    <location>
        <begin position="22"/>
        <end position="242"/>
    </location>
</feature>
<protein>
    <recommendedName>
        <fullName evidence="1">glutathione gamma-glutamylcysteinyltransferase</fullName>
        <ecNumber evidence="1">2.3.2.15</ecNumber>
    </recommendedName>
</protein>
<dbReference type="GO" id="GO:0016756">
    <property type="term" value="F:glutathione gamma-glutamylcysteinyltransferase activity"/>
    <property type="evidence" value="ECO:0007669"/>
    <property type="project" value="UniProtKB-EC"/>
</dbReference>